<dbReference type="PANTHER" id="PTHR23028">
    <property type="entry name" value="ACETYLTRANSFERASE"/>
    <property type="match status" value="1"/>
</dbReference>
<comment type="caution">
    <text evidence="4">The sequence shown here is derived from an EMBL/GenBank/DDBJ whole genome shotgun (WGS) entry which is preliminary data.</text>
</comment>
<keyword evidence="2" id="KW-0472">Membrane</keyword>
<feature type="compositionally biased region" description="Basic and acidic residues" evidence="1">
    <location>
        <begin position="525"/>
        <end position="536"/>
    </location>
</feature>
<feature type="transmembrane region" description="Helical" evidence="2">
    <location>
        <begin position="286"/>
        <end position="311"/>
    </location>
</feature>
<dbReference type="Proteomes" id="UP001642406">
    <property type="component" value="Unassembled WGS sequence"/>
</dbReference>
<keyword evidence="5" id="KW-1185">Reference proteome</keyword>
<dbReference type="PANTHER" id="PTHR23028:SF125">
    <property type="entry name" value="ACYLTRANSFERASE"/>
    <property type="match status" value="1"/>
</dbReference>
<feature type="transmembrane region" description="Helical" evidence="2">
    <location>
        <begin position="188"/>
        <end position="211"/>
    </location>
</feature>
<evidence type="ECO:0000256" key="1">
    <source>
        <dbReference type="SAM" id="MobiDB-lite"/>
    </source>
</evidence>
<gene>
    <name evidence="4" type="ORF">SBRCBS47491_010074</name>
</gene>
<feature type="compositionally biased region" description="Low complexity" evidence="1">
    <location>
        <begin position="10"/>
        <end position="21"/>
    </location>
</feature>
<feature type="domain" description="Acyltransferase 3" evidence="3">
    <location>
        <begin position="83"/>
        <end position="436"/>
    </location>
</feature>
<dbReference type="Pfam" id="PF01757">
    <property type="entry name" value="Acyl_transf_3"/>
    <property type="match status" value="1"/>
</dbReference>
<proteinExistence type="predicted"/>
<name>A0ABP0CZV1_9PEZI</name>
<accession>A0ABP0CZV1</accession>
<dbReference type="InterPro" id="IPR002656">
    <property type="entry name" value="Acyl_transf_3_dom"/>
</dbReference>
<evidence type="ECO:0000313" key="4">
    <source>
        <dbReference type="EMBL" id="CAK7237673.1"/>
    </source>
</evidence>
<keyword evidence="2" id="KW-0812">Transmembrane</keyword>
<protein>
    <recommendedName>
        <fullName evidence="3">Acyltransferase 3 domain-containing protein</fullName>
    </recommendedName>
</protein>
<feature type="region of interest" description="Disordered" evidence="1">
    <location>
        <begin position="514"/>
        <end position="536"/>
    </location>
</feature>
<evidence type="ECO:0000313" key="5">
    <source>
        <dbReference type="Proteomes" id="UP001642406"/>
    </source>
</evidence>
<dbReference type="InterPro" id="IPR050879">
    <property type="entry name" value="Acyltransferase_3"/>
</dbReference>
<organism evidence="4 5">
    <name type="scientific">Sporothrix bragantina</name>
    <dbReference type="NCBI Taxonomy" id="671064"/>
    <lineage>
        <taxon>Eukaryota</taxon>
        <taxon>Fungi</taxon>
        <taxon>Dikarya</taxon>
        <taxon>Ascomycota</taxon>
        <taxon>Pezizomycotina</taxon>
        <taxon>Sordariomycetes</taxon>
        <taxon>Sordariomycetidae</taxon>
        <taxon>Ophiostomatales</taxon>
        <taxon>Ophiostomataceae</taxon>
        <taxon>Sporothrix</taxon>
    </lineage>
</organism>
<sequence length="536" mass="61471">MENGNGLLDSGSASSSGESQQAPLDRYVDGHWVSDIEANSANAGNPPTKHTPGIWTKLVVRPAQAVWKVAYLPNSTAPLRPTAYLDGLRGFAAFLVYIHHNELWAHAASTEGDNAAFENAWGFEHRRHFATLPFVRNFFTGGHIAVAIFYVISGYVLCAKPLSLVMAGEHLKLLDSMASSFFRRWFRLYIPIFATTFIYVTSWHVFGNYWVSNSDQHATILEEYWNWYVELKNFTFLFKEGTIWVTFNTHLWSIPFEMRGSMMVFILMLVIYRVTTFYRHCIMLGLAFYFIYIVDAYYCCMFMVGVYLCYLDLLAKRGELPNWIARKKAHKYKYIIPMYIVGLYLAGVPSQRNDLDLLRKNPGWYYLSFLKPQAVFDPKWFYLTAAAGLIVGCTQHLPPVKRFFEGAFCQYLGHISYSLYLVHGPVISSVGDRVYAMTGWYRKVEDHQKMLEWWINRFYLPSSGPMGLEFSFLAPQIIIAPVTFILANLVTKYIDEPAVRFPAWMYKKVCGGDSTPAPSMASRPEPSRPADPQRLE</sequence>
<evidence type="ECO:0000259" key="3">
    <source>
        <dbReference type="Pfam" id="PF01757"/>
    </source>
</evidence>
<feature type="transmembrane region" description="Helical" evidence="2">
    <location>
        <begin position="144"/>
        <end position="168"/>
    </location>
</feature>
<dbReference type="EMBL" id="CAWUHC010000198">
    <property type="protein sequence ID" value="CAK7237673.1"/>
    <property type="molecule type" value="Genomic_DNA"/>
</dbReference>
<reference evidence="4 5" key="1">
    <citation type="submission" date="2024-01" db="EMBL/GenBank/DDBJ databases">
        <authorList>
            <person name="Allen C."/>
            <person name="Tagirdzhanova G."/>
        </authorList>
    </citation>
    <scope>NUCLEOTIDE SEQUENCE [LARGE SCALE GENOMIC DNA]</scope>
</reference>
<evidence type="ECO:0000256" key="2">
    <source>
        <dbReference type="SAM" id="Phobius"/>
    </source>
</evidence>
<keyword evidence="2" id="KW-1133">Transmembrane helix</keyword>
<feature type="region of interest" description="Disordered" evidence="1">
    <location>
        <begin position="1"/>
        <end position="21"/>
    </location>
</feature>